<reference evidence="1 2" key="1">
    <citation type="submission" date="2018-11" db="EMBL/GenBank/DDBJ databases">
        <title>Complete genome sequence of multidrug-resistant Aeromonas veronii strain MS-18-37.</title>
        <authorList>
            <person name="Abdelhamed H."/>
            <person name="Lawrence M."/>
            <person name="Waldbieser G."/>
        </authorList>
    </citation>
    <scope>NUCLEOTIDE SEQUENCE [LARGE SCALE GENOMIC DNA]</scope>
    <source>
        <strain evidence="1 2">MS-18-37</strain>
    </source>
</reference>
<protein>
    <submittedName>
        <fullName evidence="1">Uncharacterized protein</fullName>
    </submittedName>
</protein>
<dbReference type="EMBL" id="CP033604">
    <property type="protein sequence ID" value="AYV39034.1"/>
    <property type="molecule type" value="Genomic_DNA"/>
</dbReference>
<name>A0AAN1QHV2_AERVE</name>
<organism evidence="1 2">
    <name type="scientific">Aeromonas veronii</name>
    <dbReference type="NCBI Taxonomy" id="654"/>
    <lineage>
        <taxon>Bacteria</taxon>
        <taxon>Pseudomonadati</taxon>
        <taxon>Pseudomonadota</taxon>
        <taxon>Gammaproteobacteria</taxon>
        <taxon>Aeromonadales</taxon>
        <taxon>Aeromonadaceae</taxon>
        <taxon>Aeromonas</taxon>
    </lineage>
</organism>
<evidence type="ECO:0000313" key="1">
    <source>
        <dbReference type="EMBL" id="AYV39034.1"/>
    </source>
</evidence>
<evidence type="ECO:0000313" key="2">
    <source>
        <dbReference type="Proteomes" id="UP000267614"/>
    </source>
</evidence>
<proteinExistence type="predicted"/>
<dbReference type="Proteomes" id="UP000267614">
    <property type="component" value="Chromosome"/>
</dbReference>
<sequence>MLHLEFAISPNQIRNMADLNLLEARLGFDKGAVLSRFPENWLKEVSDHLATALNAQQIDKATEKLLRIKESRLVSFNREYAGAPWREAAVDSHQAQPFHRVVDGTTDNRPHYIANWQDLDDDDFDFNTQFNRDATSLAGAAKALLLNAEKVTIYDNYICPTRPGCRKTLLEIMRFCLKPVELHVFSEEERKPGRTQREQALAHFQRDLPANVSLFWYWLDDAGDGLLHQRGLFTGKGGVIYDRGFEEPRDLDQRRTPTTITPMPRVLLEDRSRLFNPAQLGTGLSLVGSAWQSHP</sequence>
<dbReference type="AlphaFoldDB" id="A0AAN1QHV2"/>
<dbReference type="RefSeq" id="WP_123174014.1">
    <property type="nucleotide sequence ID" value="NZ_CAWPLW010000012.1"/>
</dbReference>
<gene>
    <name evidence="1" type="ORF">EFI48_20645</name>
</gene>
<accession>A0AAN1QHV2</accession>